<dbReference type="Pfam" id="PF02018">
    <property type="entry name" value="CBM_4_9"/>
    <property type="match status" value="2"/>
</dbReference>
<evidence type="ECO:0000256" key="8">
    <source>
        <dbReference type="PROSITE-ProRule" id="PRU10061"/>
    </source>
</evidence>
<organism evidence="11 12">
    <name type="scientific">Dictyoglomus turgidum (strain DSM 6724 / Z-1310)</name>
    <dbReference type="NCBI Taxonomy" id="515635"/>
    <lineage>
        <taxon>Bacteria</taxon>
        <taxon>Pseudomonadati</taxon>
        <taxon>Dictyoglomota</taxon>
        <taxon>Dictyoglomia</taxon>
        <taxon>Dictyoglomales</taxon>
        <taxon>Dictyoglomaceae</taxon>
        <taxon>Dictyoglomus</taxon>
    </lineage>
</organism>
<evidence type="ECO:0000313" key="11">
    <source>
        <dbReference type="EMBL" id="ACK42987.1"/>
    </source>
</evidence>
<dbReference type="CDD" id="cd00005">
    <property type="entry name" value="CBM9_like_1"/>
    <property type="match status" value="1"/>
</dbReference>
<keyword evidence="12" id="KW-1185">Reference proteome</keyword>
<dbReference type="PROSITE" id="PS00591">
    <property type="entry name" value="GH10_1"/>
    <property type="match status" value="1"/>
</dbReference>
<dbReference type="PRINTS" id="PR00134">
    <property type="entry name" value="GLHYDRLASE10"/>
</dbReference>
<evidence type="ECO:0000259" key="10">
    <source>
        <dbReference type="PROSITE" id="PS51760"/>
    </source>
</evidence>
<dbReference type="PANTHER" id="PTHR31490:SF90">
    <property type="entry name" value="ENDO-1,4-BETA-XYLANASE A"/>
    <property type="match status" value="1"/>
</dbReference>
<dbReference type="Proteomes" id="UP000007719">
    <property type="component" value="Chromosome"/>
</dbReference>
<dbReference type="EnsemblBacteria" id="ACK42987">
    <property type="protein sequence ID" value="ACK42987"/>
    <property type="gene ID" value="Dtur_1715"/>
</dbReference>
<dbReference type="SUPFAM" id="SSF49344">
    <property type="entry name" value="CBD9-like"/>
    <property type="match status" value="2"/>
</dbReference>
<reference evidence="12" key="1">
    <citation type="journal article" date="2016" name="Front. Microbiol.">
        <title>The complete genome sequence of hyperthermophile Dictyoglomus turgidum DSM 6724 reveals a specialized carbohydrate fermentor.</title>
        <authorList>
            <person name="Brumm P.J."/>
            <person name="Gowda K."/>
            <person name="Robb F.T."/>
            <person name="Mead D.A."/>
        </authorList>
    </citation>
    <scope>NUCLEOTIDE SEQUENCE [LARGE SCALE GENOMIC DNA]</scope>
    <source>
        <strain evidence="12">DSM 6724 / Z-1310</strain>
    </source>
</reference>
<dbReference type="HOGENOM" id="CLU_001408_1_0_0"/>
<dbReference type="GO" id="GO:0045493">
    <property type="term" value="P:xylan catabolic process"/>
    <property type="evidence" value="ECO:0000318"/>
    <property type="project" value="GO_Central"/>
</dbReference>
<keyword evidence="3" id="KW-0677">Repeat</keyword>
<dbReference type="PATRIC" id="fig|515635.4.peg.1766"/>
<feature type="domain" description="GH10" evidence="10">
    <location>
        <begin position="341"/>
        <end position="668"/>
    </location>
</feature>
<evidence type="ECO:0000313" key="12">
    <source>
        <dbReference type="Proteomes" id="UP000007719"/>
    </source>
</evidence>
<comment type="catalytic activity">
    <reaction evidence="9">
        <text>Endohydrolysis of (1-&gt;4)-beta-D-xylosidic linkages in xylans.</text>
        <dbReference type="EC" id="3.2.1.8"/>
    </reaction>
</comment>
<sequence length="1037" mass="118689">MLKKRFSLLFLITFLLILSITIGSEDLTLYFSFENGSEEGFLGTSERVKLSIVEDVVLDGKYALKVHNRLSSWDGCRVSLTYNLLPEMNYLVSAFVYHTSDKPQPFQIVARIKDIVGERFELIGETIAMPKVWKEIKGNFKFNYSVYLEALDLMIVSPNESGFDFYVDKIQVLGPNKVSSPGSVVNSTFESGTVENWEARGDGVKILVRDNVAKTGKYSLFVTGRTRSWHGAQINLSKILETGKSYDISVWVYQSSGETQKITLTMQRKFDIDEKTRYETIVWQKSIPDKTWVELSGSYNVPLNVKIEELILYVESPNTNLEFYVDDVKVTDRTLVLGQPEWEIPSLAEMFKGYFKIGVAIPFKVLINPVEAKMVVKHFNSITSENEMKPESLQPREGEFDFSKADAYVKFAEENGLVVRGHTLVWHSQTPNWFFVDKDGKPASKELLLKRLENHIKTVVGRYKGRVYAWDVVNEAIDEAQPDGFRRSKWFEILGPEYIEKAFIWAHEADPNAKLFYNDYNTEIPAKREFIYKLVKSLKEKGVPIHGVGLQCHINISWPEIEEIENTIKLFSTIPGIEIHITELDMSVYTQAGEEYKTLPRDVAVRQGYRYRKLFDMLKKYKNVVTNVTFWGLKDDYSWLNQRGRFNYPLLFDKDYQAKLAYWALVSPNVLPPLIQSAKMASGQAVVDGIEDKSYKSAIPVIINDGERDVAVVKPIWYMSKIFVFAEVFDGRKDDTDCLTVFVDQNNAKSPYLQSDDVYFKFYRNGKIESNFAPMLKNYTIREKETGYTIECEIQIYAIPIGKGSKIGMDFSMIDGEKVVSWSDHSNQQLLSTIRYGTLELEEAVKLAQAKKGSPVVDALMDDLYKSVDPIETETAVMGKIEKVKGKAWILWDEDHIYLYAEVSDDDLDDTATNPWEQDSFEIFIDENNAKTASYQADDAQYRVNFKNVQTFGTGANAEYINSATRLLRDGEKVIGYAVEVAIKMKTKRLKVGEVIGFDIQVNNASKGMRIGIYTWNDPVGDNWRDTRRFGNLELIQ</sequence>
<dbReference type="Pfam" id="PF06452">
    <property type="entry name" value="CBM9_1"/>
    <property type="match status" value="2"/>
</dbReference>
<dbReference type="SUPFAM" id="SSF49785">
    <property type="entry name" value="Galactose-binding domain-like"/>
    <property type="match status" value="2"/>
</dbReference>
<dbReference type="PANTHER" id="PTHR31490">
    <property type="entry name" value="GLYCOSYL HYDROLASE"/>
    <property type="match status" value="1"/>
</dbReference>
<dbReference type="Gene3D" id="2.60.40.1190">
    <property type="match status" value="2"/>
</dbReference>
<feature type="active site" description="Nucleophile" evidence="8">
    <location>
        <position position="583"/>
    </location>
</feature>
<evidence type="ECO:0000256" key="7">
    <source>
        <dbReference type="ARBA" id="ARBA00023326"/>
    </source>
</evidence>
<protein>
    <recommendedName>
        <fullName evidence="9">Beta-xylanase</fullName>
        <ecNumber evidence="9">3.2.1.8</ecNumber>
    </recommendedName>
</protein>
<dbReference type="SMART" id="SM00633">
    <property type="entry name" value="Glyco_10"/>
    <property type="match status" value="1"/>
</dbReference>
<keyword evidence="6 9" id="KW-0326">Glycosidase</keyword>
<evidence type="ECO:0000256" key="3">
    <source>
        <dbReference type="ARBA" id="ARBA00022737"/>
    </source>
</evidence>
<keyword evidence="4 9" id="KW-0378">Hydrolase</keyword>
<dbReference type="CAZy" id="CBM9">
    <property type="family name" value="Carbohydrate-Binding Module Family 9"/>
</dbReference>
<dbReference type="InParanoid" id="B8E3B3"/>
<dbReference type="Gene3D" id="2.60.120.260">
    <property type="entry name" value="Galactose-binding domain-like"/>
    <property type="match status" value="2"/>
</dbReference>
<dbReference type="eggNOG" id="COG3693">
    <property type="taxonomic scope" value="Bacteria"/>
</dbReference>
<dbReference type="STRING" id="515635.Dtur_1715"/>
<evidence type="ECO:0000256" key="4">
    <source>
        <dbReference type="ARBA" id="ARBA00022801"/>
    </source>
</evidence>
<proteinExistence type="inferred from homology"/>
<dbReference type="InterPro" id="IPR044846">
    <property type="entry name" value="GH10"/>
</dbReference>
<dbReference type="InterPro" id="IPR003305">
    <property type="entry name" value="CenC_carb-bd"/>
</dbReference>
<dbReference type="InterPro" id="IPR001000">
    <property type="entry name" value="GH10_dom"/>
</dbReference>
<dbReference type="CAZy" id="GH10">
    <property type="family name" value="Glycoside Hydrolase Family 10"/>
</dbReference>
<dbReference type="PROSITE" id="PS51760">
    <property type="entry name" value="GH10_2"/>
    <property type="match status" value="1"/>
</dbReference>
<gene>
    <name evidence="11" type="ordered locus">Dtur_1715</name>
</gene>
<comment type="similarity">
    <text evidence="1 9">Belongs to the glycosyl hydrolase 10 (cellulase F) family.</text>
</comment>
<keyword evidence="5 9" id="KW-0119">Carbohydrate metabolism</keyword>
<dbReference type="SUPFAM" id="SSF51445">
    <property type="entry name" value="(Trans)glycosidases"/>
    <property type="match status" value="1"/>
</dbReference>
<dbReference type="InterPro" id="IPR010502">
    <property type="entry name" value="Carb-bd_dom_fam9"/>
</dbReference>
<dbReference type="CAZy" id="CBM22">
    <property type="family name" value="Carbohydrate-Binding Module Family 22"/>
</dbReference>
<dbReference type="Pfam" id="PF00331">
    <property type="entry name" value="Glyco_hydro_10"/>
    <property type="match status" value="1"/>
</dbReference>
<dbReference type="OrthoDB" id="9809277at2"/>
<dbReference type="RefSeq" id="WP_012584062.1">
    <property type="nucleotide sequence ID" value="NC_011661.1"/>
</dbReference>
<evidence type="ECO:0000256" key="6">
    <source>
        <dbReference type="ARBA" id="ARBA00023295"/>
    </source>
</evidence>
<dbReference type="EC" id="3.2.1.8" evidence="9"/>
<evidence type="ECO:0000256" key="9">
    <source>
        <dbReference type="RuleBase" id="RU361174"/>
    </source>
</evidence>
<evidence type="ECO:0000256" key="2">
    <source>
        <dbReference type="ARBA" id="ARBA00022729"/>
    </source>
</evidence>
<dbReference type="InterPro" id="IPR031158">
    <property type="entry name" value="GH10_AS"/>
</dbReference>
<dbReference type="GO" id="GO:0030246">
    <property type="term" value="F:carbohydrate binding"/>
    <property type="evidence" value="ECO:0007669"/>
    <property type="project" value="InterPro"/>
</dbReference>
<dbReference type="InterPro" id="IPR017853">
    <property type="entry name" value="GH"/>
</dbReference>
<dbReference type="GO" id="GO:0031176">
    <property type="term" value="F:endo-1,4-beta-xylanase activity"/>
    <property type="evidence" value="ECO:0000318"/>
    <property type="project" value="GO_Central"/>
</dbReference>
<dbReference type="KEGG" id="dtu:Dtur_1715"/>
<evidence type="ECO:0000256" key="5">
    <source>
        <dbReference type="ARBA" id="ARBA00023277"/>
    </source>
</evidence>
<keyword evidence="7 9" id="KW-0624">Polysaccharide degradation</keyword>
<dbReference type="InterPro" id="IPR008979">
    <property type="entry name" value="Galactose-bd-like_sf"/>
</dbReference>
<dbReference type="AlphaFoldDB" id="B8E3B3"/>
<dbReference type="Gene3D" id="3.20.20.80">
    <property type="entry name" value="Glycosidases"/>
    <property type="match status" value="1"/>
</dbReference>
<evidence type="ECO:0000256" key="1">
    <source>
        <dbReference type="ARBA" id="ARBA00007495"/>
    </source>
</evidence>
<keyword evidence="2" id="KW-0732">Signal</keyword>
<dbReference type="EMBL" id="CP001251">
    <property type="protein sequence ID" value="ACK42987.1"/>
    <property type="molecule type" value="Genomic_DNA"/>
</dbReference>
<name>B8E3B3_DICTD</name>
<accession>B8E3B3</accession>